<dbReference type="EMBL" id="QUBQ01000003">
    <property type="protein sequence ID" value="REK74243.1"/>
    <property type="molecule type" value="Genomic_DNA"/>
</dbReference>
<sequence length="299" mass="34697">MEANYAYTLPYRITEDDRGRQAEFITQKSSFTMKNNEMYGVIRDMLQALERDAALSWISEAYKEQLSPSKLKDILAFLSKQELVFLSEQPIDESERNLLIFLSQYTSNLRLYAEKMRAVTFCIYAGGNHTHKLAGLLAELGLIYRYVELDELEKLQAFDFVLVSVDSTQLSILDEIHERLYGRAPSLWSFVLFYSDSFMISPILNQQNHIDYSCLKNQLKLPAGQHGISRNVLLENMGINELLLEAIISLTKLNIKTSYGKAIIFNASDRTLDVEKVYYMPRYNFKQKAVYLKRWDAER</sequence>
<dbReference type="RefSeq" id="WP_116047444.1">
    <property type="nucleotide sequence ID" value="NZ_QUBQ01000003.1"/>
</dbReference>
<dbReference type="AlphaFoldDB" id="A0A371PE72"/>
<reference evidence="1 2" key="1">
    <citation type="submission" date="2018-08" db="EMBL/GenBank/DDBJ databases">
        <title>Paenibacillus sp. M4BSY-1, whole genome shotgun sequence.</title>
        <authorList>
            <person name="Tuo L."/>
        </authorList>
    </citation>
    <scope>NUCLEOTIDE SEQUENCE [LARGE SCALE GENOMIC DNA]</scope>
    <source>
        <strain evidence="1 2">M4BSY-1</strain>
    </source>
</reference>
<accession>A0A371PE72</accession>
<gene>
    <name evidence="1" type="ORF">DX130_17010</name>
</gene>
<organism evidence="1 2">
    <name type="scientific">Paenibacillus paeoniae</name>
    <dbReference type="NCBI Taxonomy" id="2292705"/>
    <lineage>
        <taxon>Bacteria</taxon>
        <taxon>Bacillati</taxon>
        <taxon>Bacillota</taxon>
        <taxon>Bacilli</taxon>
        <taxon>Bacillales</taxon>
        <taxon>Paenibacillaceae</taxon>
        <taxon>Paenibacillus</taxon>
    </lineage>
</organism>
<protein>
    <submittedName>
        <fullName evidence="1">Uncharacterized protein</fullName>
    </submittedName>
</protein>
<proteinExistence type="predicted"/>
<evidence type="ECO:0000313" key="1">
    <source>
        <dbReference type="EMBL" id="REK74243.1"/>
    </source>
</evidence>
<dbReference type="OrthoDB" id="9821711at2"/>
<dbReference type="Proteomes" id="UP000261905">
    <property type="component" value="Unassembled WGS sequence"/>
</dbReference>
<keyword evidence="2" id="KW-1185">Reference proteome</keyword>
<name>A0A371PE72_9BACL</name>
<evidence type="ECO:0000313" key="2">
    <source>
        <dbReference type="Proteomes" id="UP000261905"/>
    </source>
</evidence>
<comment type="caution">
    <text evidence="1">The sequence shown here is derived from an EMBL/GenBank/DDBJ whole genome shotgun (WGS) entry which is preliminary data.</text>
</comment>